<feature type="domain" description="RRM" evidence="10">
    <location>
        <begin position="136"/>
        <end position="208"/>
    </location>
</feature>
<dbReference type="InterPro" id="IPR012677">
    <property type="entry name" value="Nucleotide-bd_a/b_plait_sf"/>
</dbReference>
<keyword evidence="12" id="KW-1185">Reference proteome</keyword>
<feature type="compositionally biased region" description="Low complexity" evidence="9">
    <location>
        <begin position="57"/>
        <end position="71"/>
    </location>
</feature>
<feature type="region of interest" description="Disordered" evidence="9">
    <location>
        <begin position="1"/>
        <end position="119"/>
    </location>
</feature>
<feature type="domain" description="RRM" evidence="10">
    <location>
        <begin position="210"/>
        <end position="291"/>
    </location>
</feature>
<feature type="region of interest" description="Disordered" evidence="9">
    <location>
        <begin position="607"/>
        <end position="657"/>
    </location>
</feature>
<organism evidence="11 12">
    <name type="scientific">Marmota monax</name>
    <name type="common">Woodchuck</name>
    <dbReference type="NCBI Taxonomy" id="9995"/>
    <lineage>
        <taxon>Eukaryota</taxon>
        <taxon>Metazoa</taxon>
        <taxon>Chordata</taxon>
        <taxon>Craniata</taxon>
        <taxon>Vertebrata</taxon>
        <taxon>Euteleostomi</taxon>
        <taxon>Mammalia</taxon>
        <taxon>Eutheria</taxon>
        <taxon>Euarchontoglires</taxon>
        <taxon>Glires</taxon>
        <taxon>Rodentia</taxon>
        <taxon>Sciuromorpha</taxon>
        <taxon>Sciuridae</taxon>
        <taxon>Xerinae</taxon>
        <taxon>Marmotini</taxon>
        <taxon>Marmota</taxon>
    </lineage>
</organism>
<keyword evidence="3" id="KW-0391">Immunity</keyword>
<feature type="compositionally biased region" description="Pro residues" evidence="9">
    <location>
        <begin position="16"/>
        <end position="36"/>
    </location>
</feature>
<accession>A0A5E4BPE5</accession>
<protein>
    <recommendedName>
        <fullName evidence="10">RRM domain-containing protein</fullName>
    </recommendedName>
</protein>
<dbReference type="Proteomes" id="UP000335636">
    <property type="component" value="Unassembled WGS sequence"/>
</dbReference>
<name>A0A5E4BPE5_MARMO</name>
<dbReference type="PANTHER" id="PTHR23189">
    <property type="entry name" value="RNA RECOGNITION MOTIF-CONTAINING"/>
    <property type="match status" value="1"/>
</dbReference>
<feature type="region of interest" description="Disordered" evidence="9">
    <location>
        <begin position="381"/>
        <end position="404"/>
    </location>
</feature>
<evidence type="ECO:0000256" key="2">
    <source>
        <dbReference type="ARBA" id="ARBA00022491"/>
    </source>
</evidence>
<keyword evidence="4" id="KW-0677">Repeat</keyword>
<feature type="region of interest" description="Disordered" evidence="9">
    <location>
        <begin position="417"/>
        <end position="437"/>
    </location>
</feature>
<keyword evidence="8" id="KW-0175">Coiled coil</keyword>
<dbReference type="EMBL" id="CABDUW010000566">
    <property type="protein sequence ID" value="VTJ71498.1"/>
    <property type="molecule type" value="Genomic_DNA"/>
</dbReference>
<keyword evidence="5 7" id="KW-0694">RNA-binding</keyword>
<dbReference type="InterPro" id="IPR000504">
    <property type="entry name" value="RRM_dom"/>
</dbReference>
<dbReference type="InterPro" id="IPR012975">
    <property type="entry name" value="NOPS"/>
</dbReference>
<feature type="coiled-coil region" evidence="8">
    <location>
        <begin position="337"/>
        <end position="368"/>
    </location>
</feature>
<keyword evidence="3" id="KW-0399">Innate immunity</keyword>
<feature type="compositionally biased region" description="Basic and acidic residues" evidence="9">
    <location>
        <begin position="383"/>
        <end position="404"/>
    </location>
</feature>
<evidence type="ECO:0000256" key="6">
    <source>
        <dbReference type="ARBA" id="ARBA00023108"/>
    </source>
</evidence>
<dbReference type="PROSITE" id="PS50102">
    <property type="entry name" value="RRM"/>
    <property type="match status" value="2"/>
</dbReference>
<proteinExistence type="predicted"/>
<dbReference type="SUPFAM" id="SSF54928">
    <property type="entry name" value="RNA-binding domain, RBD"/>
    <property type="match status" value="1"/>
</dbReference>
<evidence type="ECO:0000256" key="5">
    <source>
        <dbReference type="ARBA" id="ARBA00022884"/>
    </source>
</evidence>
<evidence type="ECO:0000256" key="8">
    <source>
        <dbReference type="SAM" id="Coils"/>
    </source>
</evidence>
<evidence type="ECO:0000256" key="3">
    <source>
        <dbReference type="ARBA" id="ARBA00022588"/>
    </source>
</evidence>
<dbReference type="FunFam" id="3.30.70.330:FF:000043">
    <property type="entry name" value="paraspeckle component 1 isoform X1"/>
    <property type="match status" value="1"/>
</dbReference>
<dbReference type="Pfam" id="PF08075">
    <property type="entry name" value="NOPS"/>
    <property type="match status" value="1"/>
</dbReference>
<evidence type="ECO:0000256" key="1">
    <source>
        <dbReference type="ARBA" id="ARBA00004324"/>
    </source>
</evidence>
<dbReference type="AlphaFoldDB" id="A0A5E4BPE5"/>
<dbReference type="Pfam" id="PF00076">
    <property type="entry name" value="RRM_1"/>
    <property type="match status" value="2"/>
</dbReference>
<dbReference type="GO" id="GO:0048511">
    <property type="term" value="P:rhythmic process"/>
    <property type="evidence" value="ECO:0007669"/>
    <property type="project" value="UniProtKB-KW"/>
</dbReference>
<reference evidence="11" key="1">
    <citation type="submission" date="2019-04" db="EMBL/GenBank/DDBJ databases">
        <authorList>
            <person name="Alioto T."/>
            <person name="Alioto T."/>
        </authorList>
    </citation>
    <scope>NUCLEOTIDE SEQUENCE [LARGE SCALE GENOMIC DNA]</scope>
</reference>
<dbReference type="Gene3D" id="6.10.250.1170">
    <property type="match status" value="1"/>
</dbReference>
<comment type="caution">
    <text evidence="11">The sequence shown here is derived from an EMBL/GenBank/DDBJ whole genome shotgun (WGS) entry which is preliminary data.</text>
</comment>
<dbReference type="Gene3D" id="3.30.70.330">
    <property type="match status" value="2"/>
</dbReference>
<evidence type="ECO:0000256" key="7">
    <source>
        <dbReference type="PROSITE-ProRule" id="PRU00176"/>
    </source>
</evidence>
<dbReference type="SMART" id="SM00360">
    <property type="entry name" value="RRM"/>
    <property type="match status" value="2"/>
</dbReference>
<dbReference type="InterPro" id="IPR035979">
    <property type="entry name" value="RBD_domain_sf"/>
</dbReference>
<keyword evidence="2" id="KW-0678">Repressor</keyword>
<evidence type="ECO:0000313" key="11">
    <source>
        <dbReference type="EMBL" id="VTJ71498.1"/>
    </source>
</evidence>
<keyword evidence="6" id="KW-0090">Biological rhythms</keyword>
<evidence type="ECO:0000259" key="10">
    <source>
        <dbReference type="PROSITE" id="PS50102"/>
    </source>
</evidence>
<evidence type="ECO:0000256" key="9">
    <source>
        <dbReference type="SAM" id="MobiDB-lite"/>
    </source>
</evidence>
<dbReference type="GO" id="GO:0045087">
    <property type="term" value="P:innate immune response"/>
    <property type="evidence" value="ECO:0007669"/>
    <property type="project" value="UniProtKB-KW"/>
</dbReference>
<dbReference type="GO" id="GO:0003723">
    <property type="term" value="F:RNA binding"/>
    <property type="evidence" value="ECO:0007669"/>
    <property type="project" value="UniProtKB-UniRule"/>
</dbReference>
<evidence type="ECO:0000256" key="4">
    <source>
        <dbReference type="ARBA" id="ARBA00022737"/>
    </source>
</evidence>
<evidence type="ECO:0000313" key="12">
    <source>
        <dbReference type="Proteomes" id="UP000335636"/>
    </source>
</evidence>
<comment type="subcellular location">
    <subcellularLocation>
        <location evidence="1">Nucleus speckle</location>
    </subcellularLocation>
</comment>
<gene>
    <name evidence="11" type="ORF">MONAX_5E032518</name>
</gene>
<sequence length="657" mass="72639">MVGTAPPASGSDPSAIPRPTPPPAVTSAPPGAPPSAQPTSDVPTTPAPPPPAHSLDPGPKQGPGSKSPIGGKQPGELKPGVRWDLNAPGGHSQPLQEGGGEPYHQEPRQGPSPGGHGEEKMALLRRPGEKTYTQRCQLFVGKLPYDVTEDELKRLFAKYGEPRNIFVHQYKGYGLIRLETKALAQLAKAELDDTCVRGSKIQIRFARRNNAFSVRNLSPYVTNELLEEAFSQFGPVESAVVIVDGRGRSTGKGIVEFETLKAKMKAYQRCSQGVFLLTTTPRPVIVEPLEQFNDEDGYPEKLAERNSKYQKARKKPPRFAECGTFEYEYSQRWKFLYEMEKEQREQVEKNIDNAKRQLEREIEDAYQANLLRQGLMTQPGEIRGGEELHDQKQRRQEEEQHRRDEEMIYQCEMEEMRHQGEESYSQMDYEDPSERDLRTGRGGATNMGAHYGSGGQKCSPVGGGSRGSGLGYEANPGVPPATTSDSTMGSYRCTESFGQAEGAETLTWGPEKAVCHDGSISGTQTPVETIAGQSTSGGAAQITVCHFHKRKRYRKRKRIPYLPTWTQMEGLIRESRNTIESQGNSVTPATMFMTMLAIVSCQSAAKSLDPSSNSEGIHRFWLKNKEEDEESEYAPDDPAVLAKAKPGEHSLPEDENI</sequence>
<dbReference type="GO" id="GO:0016607">
    <property type="term" value="C:nuclear speck"/>
    <property type="evidence" value="ECO:0007669"/>
    <property type="project" value="UniProtKB-SubCell"/>
</dbReference>
<feature type="compositionally biased region" description="Basic and acidic residues" evidence="9">
    <location>
        <begin position="645"/>
        <end position="657"/>
    </location>
</feature>